<dbReference type="AlphaFoldDB" id="A0A449AWF4"/>
<name>A0A449AWF4_9BACT</name>
<evidence type="ECO:0000256" key="1">
    <source>
        <dbReference type="SAM" id="Coils"/>
    </source>
</evidence>
<dbReference type="PROSITE" id="PS51257">
    <property type="entry name" value="PROKAR_LIPOPROTEIN"/>
    <property type="match status" value="1"/>
</dbReference>
<gene>
    <name evidence="3" type="ORF">NCTC10194_00686</name>
</gene>
<sequence length="968" mass="113196">MKKKILLVSSLLTAATPTFAVLASCVDTQKAAQEQEKSEFEKNAKLVETALEIINNSKVSSNFYRKQKQNFLQLKEDFANAKTTIAKARVNESLGQFYKDLLKDWSSQLFEVVENTKTAHVLNENLVAEANSKLENMVADRELEKTVNNDEIEKLKAELKKANEDLALATVHNGNELSEELAELKANFLPRQRSGKFALMEAQRYLIDWYTEFLKFLNTLAPKDPESQRILANYITNAEGIRQSTELSLESTRNTPETYENRNQFRVDLAITMERIKKIGDAYKRLFNYDLPYPKSEAIDDLYDWRIENFKRIKTAIEANDASVYDRPEIKTTLISFLEQIISQYAKVKLQNANYAEQVFSYVFLEENYALKYVFPSNSVGLDVVNPSFRLNLSKNYLLEYPLYNRIYDSETTAKIDVFYLQTRRNMVNFWNSEGSKHYITSLGYRRTWNQFWKYLENTSNYKYNAKANTYYEILGTFNEANLSITNLAVPIAEIEAKRVEIVAKIDELKDKVWQLYLQASRKISENEEYDFEPEDFRPYTDLKNSIRDKRSKAMLMSDGTFVEAFDKYIAFLLLEKYAEKMLEIYDYWKLLGDNPKSDELEAVLRYKTKSDKLLKKMNNAKNDYDESVAEKTWFEAKIFPLFSNFEWPNFDDSSLSDEQKVTLYKEKLAKIKEIYDNIKTICENIEPEYANTIFREWVFDDYYKNDFNEIQQAFENMETVQSIGYSQKELFASLKEKYKGRKETVIENEVVAKERYESAKATYEAGDLNYQNYIVPNQELYALIRQWNIKNRAELSSLQLSNEAGKEPDTGALQLFNSYSTEWSFGHEDTQNKPYIHITNLDIDDIENNTEDDQYSSDKVKAKLLEIEKRYFEANEAYLEAKKANADNLEALKNKLVEVRKEYYDFLNNPNFTFLKSSYAKYNVSHYGSGQQVILSPFKLANIYASEVASYEVLKQINEEYIKDSEN</sequence>
<evidence type="ECO:0008006" key="5">
    <source>
        <dbReference type="Google" id="ProtNLM"/>
    </source>
</evidence>
<feature type="coiled-coil region" evidence="1">
    <location>
        <begin position="145"/>
        <end position="172"/>
    </location>
</feature>
<reference evidence="3 4" key="1">
    <citation type="submission" date="2019-01" db="EMBL/GenBank/DDBJ databases">
        <authorList>
            <consortium name="Pathogen Informatics"/>
        </authorList>
    </citation>
    <scope>NUCLEOTIDE SEQUENCE [LARGE SCALE GENOMIC DNA]</scope>
    <source>
        <strain evidence="3 4">NCTC10194</strain>
    </source>
</reference>
<dbReference type="EMBL" id="LR215024">
    <property type="protein sequence ID" value="VEU71111.1"/>
    <property type="molecule type" value="Genomic_DNA"/>
</dbReference>
<dbReference type="KEGG" id="mgly:NCTC10194_00686"/>
<feature type="coiled-coil region" evidence="1">
    <location>
        <begin position="876"/>
        <end position="910"/>
    </location>
</feature>
<dbReference type="Proteomes" id="UP000290815">
    <property type="component" value="Chromosome"/>
</dbReference>
<proteinExistence type="predicted"/>
<evidence type="ECO:0000256" key="2">
    <source>
        <dbReference type="SAM" id="SignalP"/>
    </source>
</evidence>
<dbReference type="RefSeq" id="WP_027333407.1">
    <property type="nucleotide sequence ID" value="NZ_LR215024.1"/>
</dbReference>
<organism evidence="3 4">
    <name type="scientific">Mycoplasmopsis glycophila</name>
    <dbReference type="NCBI Taxonomy" id="171285"/>
    <lineage>
        <taxon>Bacteria</taxon>
        <taxon>Bacillati</taxon>
        <taxon>Mycoplasmatota</taxon>
        <taxon>Mycoplasmoidales</taxon>
        <taxon>Metamycoplasmataceae</taxon>
        <taxon>Mycoplasmopsis</taxon>
    </lineage>
</organism>
<feature type="chain" id="PRO_5019220445" description="Lipoprotein" evidence="2">
    <location>
        <begin position="21"/>
        <end position="968"/>
    </location>
</feature>
<keyword evidence="1" id="KW-0175">Coiled coil</keyword>
<keyword evidence="2" id="KW-0732">Signal</keyword>
<evidence type="ECO:0000313" key="4">
    <source>
        <dbReference type="Proteomes" id="UP000290815"/>
    </source>
</evidence>
<evidence type="ECO:0000313" key="3">
    <source>
        <dbReference type="EMBL" id="VEU71111.1"/>
    </source>
</evidence>
<feature type="signal peptide" evidence="2">
    <location>
        <begin position="1"/>
        <end position="20"/>
    </location>
</feature>
<accession>A0A449AWF4</accession>
<keyword evidence="4" id="KW-1185">Reference proteome</keyword>
<protein>
    <recommendedName>
        <fullName evidence="5">Lipoprotein</fullName>
    </recommendedName>
</protein>
<feature type="coiled-coil region" evidence="1">
    <location>
        <begin position="604"/>
        <end position="631"/>
    </location>
</feature>